<sequence>MHIADFSRGHLGANAIVGGSMGMAVGSGMASRYFEDKRLTLCFAGDGAFNNGIAHETINMATMAQFTNGLMSKKFGIPIVFAAVNNQYGMTGQQRGEVTGIEFV</sequence>
<comment type="cofactor">
    <cofactor evidence="1">
        <name>thiamine diphosphate</name>
        <dbReference type="ChEBI" id="CHEBI:58937"/>
    </cofactor>
</comment>
<dbReference type="SUPFAM" id="SSF52518">
    <property type="entry name" value="Thiamin diphosphate-binding fold (THDP-binding)"/>
    <property type="match status" value="1"/>
</dbReference>
<evidence type="ECO:0000259" key="4">
    <source>
        <dbReference type="Pfam" id="PF00676"/>
    </source>
</evidence>
<accession>X1MPD7</accession>
<reference evidence="5" key="1">
    <citation type="journal article" date="2014" name="Front. Microbiol.">
        <title>High frequency of phylogenetically diverse reductive dehalogenase-homologous genes in deep subseafloor sedimentary metagenomes.</title>
        <authorList>
            <person name="Kawai M."/>
            <person name="Futagami T."/>
            <person name="Toyoda A."/>
            <person name="Takaki Y."/>
            <person name="Nishi S."/>
            <person name="Hori S."/>
            <person name="Arai W."/>
            <person name="Tsubouchi T."/>
            <person name="Morono Y."/>
            <person name="Uchiyama I."/>
            <person name="Ito T."/>
            <person name="Fujiyama A."/>
            <person name="Inagaki F."/>
            <person name="Takami H."/>
        </authorList>
    </citation>
    <scope>NUCLEOTIDE SEQUENCE</scope>
    <source>
        <strain evidence="5">Expedition CK06-06</strain>
    </source>
</reference>
<gene>
    <name evidence="5" type="ORF">S06H3_49078</name>
</gene>
<dbReference type="GO" id="GO:0004739">
    <property type="term" value="F:pyruvate dehydrogenase (acetyl-transferring) activity"/>
    <property type="evidence" value="ECO:0007669"/>
    <property type="project" value="TreeGrafter"/>
</dbReference>
<comment type="caution">
    <text evidence="5">The sequence shown here is derived from an EMBL/GenBank/DDBJ whole genome shotgun (WGS) entry which is preliminary data.</text>
</comment>
<keyword evidence="2" id="KW-0560">Oxidoreductase</keyword>
<dbReference type="InterPro" id="IPR029061">
    <property type="entry name" value="THDP-binding"/>
</dbReference>
<keyword evidence="3" id="KW-0786">Thiamine pyrophosphate</keyword>
<dbReference type="EMBL" id="BARV01030968">
    <property type="protein sequence ID" value="GAI33198.1"/>
    <property type="molecule type" value="Genomic_DNA"/>
</dbReference>
<evidence type="ECO:0000256" key="1">
    <source>
        <dbReference type="ARBA" id="ARBA00001964"/>
    </source>
</evidence>
<dbReference type="Gene3D" id="3.40.50.970">
    <property type="match status" value="1"/>
</dbReference>
<dbReference type="GO" id="GO:0006086">
    <property type="term" value="P:pyruvate decarboxylation to acetyl-CoA"/>
    <property type="evidence" value="ECO:0007669"/>
    <property type="project" value="TreeGrafter"/>
</dbReference>
<dbReference type="InterPro" id="IPR050642">
    <property type="entry name" value="PDH_E1_Alpha_Subunit"/>
</dbReference>
<dbReference type="Pfam" id="PF00676">
    <property type="entry name" value="E1_dh"/>
    <property type="match status" value="1"/>
</dbReference>
<protein>
    <recommendedName>
        <fullName evidence="4">Dehydrogenase E1 component domain-containing protein</fullName>
    </recommendedName>
</protein>
<name>X1MPD7_9ZZZZ</name>
<organism evidence="5">
    <name type="scientific">marine sediment metagenome</name>
    <dbReference type="NCBI Taxonomy" id="412755"/>
    <lineage>
        <taxon>unclassified sequences</taxon>
        <taxon>metagenomes</taxon>
        <taxon>ecological metagenomes</taxon>
    </lineage>
</organism>
<evidence type="ECO:0000313" key="5">
    <source>
        <dbReference type="EMBL" id="GAI33198.1"/>
    </source>
</evidence>
<evidence type="ECO:0000256" key="3">
    <source>
        <dbReference type="ARBA" id="ARBA00023052"/>
    </source>
</evidence>
<dbReference type="PANTHER" id="PTHR11516">
    <property type="entry name" value="PYRUVATE DEHYDROGENASE E1 COMPONENT, ALPHA SUBUNIT BACTERIAL AND ORGANELLAR"/>
    <property type="match status" value="1"/>
</dbReference>
<feature type="domain" description="Dehydrogenase E1 component" evidence="4">
    <location>
        <begin position="2"/>
        <end position="95"/>
    </location>
</feature>
<proteinExistence type="predicted"/>
<dbReference type="AlphaFoldDB" id="X1MPD7"/>
<evidence type="ECO:0000256" key="2">
    <source>
        <dbReference type="ARBA" id="ARBA00023002"/>
    </source>
</evidence>
<dbReference type="PANTHER" id="PTHR11516:SF60">
    <property type="entry name" value="PYRUVATE DEHYDROGENASE E1 COMPONENT SUBUNIT ALPHA"/>
    <property type="match status" value="1"/>
</dbReference>
<dbReference type="InterPro" id="IPR001017">
    <property type="entry name" value="DH_E1"/>
</dbReference>